<keyword evidence="1" id="KW-1133">Transmembrane helix</keyword>
<dbReference type="Pfam" id="PF07963">
    <property type="entry name" value="N_methyl"/>
    <property type="match status" value="1"/>
</dbReference>
<evidence type="ECO:0000313" key="3">
    <source>
        <dbReference type="Proteomes" id="UP000001416"/>
    </source>
</evidence>
<dbReference type="OrthoDB" id="9794345at2"/>
<feature type="transmembrane region" description="Helical" evidence="1">
    <location>
        <begin position="12"/>
        <end position="29"/>
    </location>
</feature>
<accession>Q82V50</accession>
<dbReference type="EMBL" id="AL954747">
    <property type="protein sequence ID" value="CAD85163.1"/>
    <property type="molecule type" value="Genomic_DNA"/>
</dbReference>
<dbReference type="AlphaFoldDB" id="Q82V50"/>
<evidence type="ECO:0008006" key="4">
    <source>
        <dbReference type="Google" id="ProtNLM"/>
    </source>
</evidence>
<protein>
    <recommendedName>
        <fullName evidence="4">Prepilin-type N-terminal cleavage/methylation domain-containing protein</fullName>
    </recommendedName>
</protein>
<sequence length="214" mass="23859">MHGTCKAEKGFTLLELLIAMIIGSGLVYLTSEVFSLIQRGVEQSRQAADQVMTEQRAIAVVREALSNLIPPVTSDKRYRIVATESVFEFAAVPVDGRSQWGSMNTRIVIEPSDSGNFMIVFEQWKSEAGSSFTIPKSRLILFKDLKSASLQYLYHTSRGFHTQPEEPEQHPELVTLRWTKADYVGQTGAESLSVRTRIDAGANCQLDLQSLSCR</sequence>
<evidence type="ECO:0000313" key="2">
    <source>
        <dbReference type="EMBL" id="CAD85163.1"/>
    </source>
</evidence>
<dbReference type="Proteomes" id="UP000001416">
    <property type="component" value="Chromosome"/>
</dbReference>
<organism evidence="2 3">
    <name type="scientific">Nitrosomonas europaea (strain ATCC 19718 / CIP 103999 / KCTC 2705 / NBRC 14298)</name>
    <dbReference type="NCBI Taxonomy" id="228410"/>
    <lineage>
        <taxon>Bacteria</taxon>
        <taxon>Pseudomonadati</taxon>
        <taxon>Pseudomonadota</taxon>
        <taxon>Betaproteobacteria</taxon>
        <taxon>Nitrosomonadales</taxon>
        <taxon>Nitrosomonadaceae</taxon>
        <taxon>Nitrosomonas</taxon>
    </lineage>
</organism>
<dbReference type="RefSeq" id="WP_011111837.1">
    <property type="nucleotide sequence ID" value="NC_004757.1"/>
</dbReference>
<reference evidence="2 3" key="1">
    <citation type="journal article" date="2003" name="J. Bacteriol.">
        <title>Complete genome sequence of the ammonia-oxidizing bacterium and obligate chemolithoautotroph Nitrosomonas europaea.</title>
        <authorList>
            <person name="Chain P."/>
            <person name="Lamerdin J."/>
            <person name="Larimer F."/>
            <person name="Regala W."/>
            <person name="Land M."/>
            <person name="Hauser L."/>
            <person name="Hooper A."/>
            <person name="Klotz M."/>
            <person name="Norton J."/>
            <person name="Sayavedra-Soto L."/>
            <person name="Arciero D."/>
            <person name="Hommes N."/>
            <person name="Whittaker M."/>
            <person name="Arp D."/>
        </authorList>
    </citation>
    <scope>NUCLEOTIDE SEQUENCE [LARGE SCALE GENOMIC DNA]</scope>
    <source>
        <strain evidence="3">ATCC 19718 / CIP 103999 / KCTC 2705 / NBRC 14298</strain>
    </source>
</reference>
<keyword evidence="1" id="KW-0472">Membrane</keyword>
<keyword evidence="1" id="KW-0812">Transmembrane</keyword>
<gene>
    <name evidence="2" type="ordered locus">NE1252</name>
</gene>
<keyword evidence="3" id="KW-1185">Reference proteome</keyword>
<proteinExistence type="predicted"/>
<dbReference type="HOGENOM" id="CLU_1287741_0_0_4"/>
<dbReference type="NCBIfam" id="TIGR02532">
    <property type="entry name" value="IV_pilin_GFxxxE"/>
    <property type="match status" value="1"/>
</dbReference>
<dbReference type="InterPro" id="IPR012902">
    <property type="entry name" value="N_methyl_site"/>
</dbReference>
<evidence type="ECO:0000256" key="1">
    <source>
        <dbReference type="SAM" id="Phobius"/>
    </source>
</evidence>
<dbReference type="KEGG" id="neu:NE1252"/>
<dbReference type="STRING" id="228410.NE1252"/>
<name>Q82V50_NITEU</name>
<dbReference type="GeneID" id="87104427"/>